<accession>A0A3B0VXU3</accession>
<evidence type="ECO:0008006" key="2">
    <source>
        <dbReference type="Google" id="ProtNLM"/>
    </source>
</evidence>
<name>A0A3B0VXU3_9ZZZZ</name>
<dbReference type="PROSITE" id="PS51257">
    <property type="entry name" value="PROKAR_LIPOPROTEIN"/>
    <property type="match status" value="1"/>
</dbReference>
<sequence length="109" mass="11826">MKKLLMSAALVATVALSGCYTNQNKPTSYSDIVSEAKSLHADAAKTGYVWKQKKMKLSYVEDYLAQAEKAKSQGDEASALKAAQEALNIAKAEIAQREEAVGLKATWEK</sequence>
<gene>
    <name evidence="1" type="ORF">MNBD_GAMMA04-1940</name>
</gene>
<evidence type="ECO:0000313" key="1">
    <source>
        <dbReference type="EMBL" id="VAW48458.1"/>
    </source>
</evidence>
<reference evidence="1" key="1">
    <citation type="submission" date="2018-06" db="EMBL/GenBank/DDBJ databases">
        <authorList>
            <person name="Zhirakovskaya E."/>
        </authorList>
    </citation>
    <scope>NUCLEOTIDE SEQUENCE</scope>
</reference>
<dbReference type="EMBL" id="UOFB01000267">
    <property type="protein sequence ID" value="VAW48458.1"/>
    <property type="molecule type" value="Genomic_DNA"/>
</dbReference>
<protein>
    <recommendedName>
        <fullName evidence="2">DUF4398 domain-containing protein</fullName>
    </recommendedName>
</protein>
<organism evidence="1">
    <name type="scientific">hydrothermal vent metagenome</name>
    <dbReference type="NCBI Taxonomy" id="652676"/>
    <lineage>
        <taxon>unclassified sequences</taxon>
        <taxon>metagenomes</taxon>
        <taxon>ecological metagenomes</taxon>
    </lineage>
</organism>
<proteinExistence type="predicted"/>
<dbReference type="AlphaFoldDB" id="A0A3B0VXU3"/>